<reference evidence="1" key="2">
    <citation type="journal article" date="2022" name="Sci. Total Environ.">
        <title>Prevalence, transmission, and molecular epidemiology of tet(X)-positive bacteria among humans, animals, and environmental niches in China: An epidemiological, and genomic-based study.</title>
        <authorList>
            <person name="Dong N."/>
            <person name="Zeng Y."/>
            <person name="Cai C."/>
            <person name="Sun C."/>
            <person name="Lu J."/>
            <person name="Liu C."/>
            <person name="Zhou H."/>
            <person name="Sun Q."/>
            <person name="Shu L."/>
            <person name="Wang H."/>
            <person name="Wang Y."/>
            <person name="Wang S."/>
            <person name="Wu C."/>
            <person name="Chan E.W."/>
            <person name="Chen G."/>
            <person name="Shen Z."/>
            <person name="Chen S."/>
            <person name="Zhang R."/>
        </authorList>
    </citation>
    <scope>NUCLEOTIDE SEQUENCE</scope>
    <source>
        <strain evidence="1">R1692</strain>
    </source>
</reference>
<accession>A0ABT7NKQ8</accession>
<dbReference type="EMBL" id="JACAGK010000012">
    <property type="protein sequence ID" value="MDM1047789.1"/>
    <property type="molecule type" value="Genomic_DNA"/>
</dbReference>
<comment type="caution">
    <text evidence="1">The sequence shown here is derived from an EMBL/GenBank/DDBJ whole genome shotgun (WGS) entry which is preliminary data.</text>
</comment>
<dbReference type="Proteomes" id="UP001170954">
    <property type="component" value="Unassembled WGS sequence"/>
</dbReference>
<reference evidence="1" key="1">
    <citation type="submission" date="2020-06" db="EMBL/GenBank/DDBJ databases">
        <authorList>
            <person name="Dong N."/>
        </authorList>
    </citation>
    <scope>NUCLEOTIDE SEQUENCE</scope>
    <source>
        <strain evidence="1">R1692</strain>
    </source>
</reference>
<keyword evidence="2" id="KW-1185">Reference proteome</keyword>
<sequence>MDNLKEINQFDIQVQSTSFGLITTLKSQQKQSVKDAVVFEEKVLFASDVEDAS</sequence>
<evidence type="ECO:0000313" key="1">
    <source>
        <dbReference type="EMBL" id="MDM1047789.1"/>
    </source>
</evidence>
<proteinExistence type="predicted"/>
<dbReference type="RefSeq" id="WP_187773875.1">
    <property type="nucleotide sequence ID" value="NZ_CP030848.1"/>
</dbReference>
<evidence type="ECO:0000313" key="2">
    <source>
        <dbReference type="Proteomes" id="UP001170954"/>
    </source>
</evidence>
<organism evidence="1 2">
    <name type="scientific">Sphingobacterium hotanense</name>
    <dbReference type="NCBI Taxonomy" id="649196"/>
    <lineage>
        <taxon>Bacteria</taxon>
        <taxon>Pseudomonadati</taxon>
        <taxon>Bacteroidota</taxon>
        <taxon>Sphingobacteriia</taxon>
        <taxon>Sphingobacteriales</taxon>
        <taxon>Sphingobacteriaceae</taxon>
        <taxon>Sphingobacterium</taxon>
    </lineage>
</organism>
<name>A0ABT7NKQ8_9SPHI</name>
<gene>
    <name evidence="1" type="ORF">HX018_06020</name>
</gene>
<protein>
    <submittedName>
        <fullName evidence="1">Uncharacterized protein</fullName>
    </submittedName>
</protein>